<keyword evidence="5" id="KW-0653">Protein transport</keyword>
<evidence type="ECO:0000313" key="12">
    <source>
        <dbReference type="Proteomes" id="UP001626550"/>
    </source>
</evidence>
<dbReference type="InterPro" id="IPR048685">
    <property type="entry name" value="COG3_C"/>
</dbReference>
<evidence type="ECO:0000313" key="11">
    <source>
        <dbReference type="EMBL" id="KAL3311352.1"/>
    </source>
</evidence>
<sequence length="347" mass="39298">MFSNLLSNVNLTTDESELVFQLNCDTNKYEKSGMTHNTNKLEKDGLNASSQLVHLKLTPDFYSWLATIEQEQEPANISNIKAQMKELKSSFAALTNCETKLSCILESLELFNQKHLSVAENTNSLYQACNHISDSQQELIANVVQIENNLNYFSTIDSIENTVSNPKFGFSSSFGTILTDIDSAIKFFVENSTFKDSAYYLKKARSCLSKCLSLIKSQFCEQVNSAFRDYELDSQTITSSNTFMILFGKFHLTGTKLRPSIKLLEERTQNDPSYDSTLQECIEFLVSNREKILLPVVKSSSSQLIIKHEKKNCVLLRTVASLLSRFCDTETKLFLHFFSPSKLSSIE</sequence>
<comment type="similarity">
    <text evidence="2">Belongs to the COG3 family.</text>
</comment>
<dbReference type="PANTHER" id="PTHR13302">
    <property type="entry name" value="CONSERVED OLIGOMERIC GOLGI COMPLEX COMPONENT 3"/>
    <property type="match status" value="1"/>
</dbReference>
<keyword evidence="12" id="KW-1185">Reference proteome</keyword>
<dbReference type="GO" id="GO:0015031">
    <property type="term" value="P:protein transport"/>
    <property type="evidence" value="ECO:0007669"/>
    <property type="project" value="UniProtKB-KW"/>
</dbReference>
<dbReference type="PANTHER" id="PTHR13302:SF8">
    <property type="entry name" value="CONSERVED OLIGOMERIC GOLGI COMPLEX SUBUNIT 3"/>
    <property type="match status" value="1"/>
</dbReference>
<organism evidence="11 12">
    <name type="scientific">Cichlidogyrus casuarinus</name>
    <dbReference type="NCBI Taxonomy" id="1844966"/>
    <lineage>
        <taxon>Eukaryota</taxon>
        <taxon>Metazoa</taxon>
        <taxon>Spiralia</taxon>
        <taxon>Lophotrochozoa</taxon>
        <taxon>Platyhelminthes</taxon>
        <taxon>Monogenea</taxon>
        <taxon>Monopisthocotylea</taxon>
        <taxon>Dactylogyridea</taxon>
        <taxon>Ancyrocephalidae</taxon>
        <taxon>Cichlidogyrus</taxon>
    </lineage>
</organism>
<evidence type="ECO:0000256" key="3">
    <source>
        <dbReference type="ARBA" id="ARBA00020976"/>
    </source>
</evidence>
<feature type="domain" description="Conserved oligomeric Golgi complex subunit 3 N-terminal" evidence="9">
    <location>
        <begin position="84"/>
        <end position="223"/>
    </location>
</feature>
<keyword evidence="4" id="KW-0813">Transport</keyword>
<dbReference type="Pfam" id="PF04136">
    <property type="entry name" value="COG3_N"/>
    <property type="match status" value="1"/>
</dbReference>
<comment type="caution">
    <text evidence="11">The sequence shown here is derived from an EMBL/GenBank/DDBJ whole genome shotgun (WGS) entry which is preliminary data.</text>
</comment>
<dbReference type="Pfam" id="PF20671">
    <property type="entry name" value="COG3_C"/>
    <property type="match status" value="1"/>
</dbReference>
<evidence type="ECO:0000256" key="4">
    <source>
        <dbReference type="ARBA" id="ARBA00022448"/>
    </source>
</evidence>
<dbReference type="InterPro" id="IPR007265">
    <property type="entry name" value="COG_su3"/>
</dbReference>
<evidence type="ECO:0000256" key="5">
    <source>
        <dbReference type="ARBA" id="ARBA00022927"/>
    </source>
</evidence>
<evidence type="ECO:0000256" key="7">
    <source>
        <dbReference type="ARBA" id="ARBA00023136"/>
    </source>
</evidence>
<evidence type="ECO:0000256" key="6">
    <source>
        <dbReference type="ARBA" id="ARBA00023034"/>
    </source>
</evidence>
<feature type="domain" description="Conserved oligomeric Golgi complex subunit 3 C-terminal" evidence="10">
    <location>
        <begin position="245"/>
        <end position="341"/>
    </location>
</feature>
<name>A0ABD2PX47_9PLAT</name>
<dbReference type="EMBL" id="JBJKFK010002280">
    <property type="protein sequence ID" value="KAL3311352.1"/>
    <property type="molecule type" value="Genomic_DNA"/>
</dbReference>
<evidence type="ECO:0000259" key="9">
    <source>
        <dbReference type="Pfam" id="PF04136"/>
    </source>
</evidence>
<evidence type="ECO:0000256" key="2">
    <source>
        <dbReference type="ARBA" id="ARBA00009936"/>
    </source>
</evidence>
<evidence type="ECO:0000256" key="8">
    <source>
        <dbReference type="ARBA" id="ARBA00031339"/>
    </source>
</evidence>
<evidence type="ECO:0000259" key="10">
    <source>
        <dbReference type="Pfam" id="PF20671"/>
    </source>
</evidence>
<proteinExistence type="inferred from homology"/>
<gene>
    <name evidence="11" type="primary">COG3_2</name>
    <name evidence="11" type="ORF">Ciccas_010068</name>
</gene>
<reference evidence="11 12" key="1">
    <citation type="submission" date="2024-11" db="EMBL/GenBank/DDBJ databases">
        <title>Adaptive evolution of stress response genes in parasites aligns with host niche diversity.</title>
        <authorList>
            <person name="Hahn C."/>
            <person name="Resl P."/>
        </authorList>
    </citation>
    <scope>NUCLEOTIDE SEQUENCE [LARGE SCALE GENOMIC DNA]</scope>
    <source>
        <strain evidence="11">EGGRZ-B1_66</strain>
        <tissue evidence="11">Body</tissue>
    </source>
</reference>
<evidence type="ECO:0000256" key="1">
    <source>
        <dbReference type="ARBA" id="ARBA00004395"/>
    </source>
</evidence>
<accession>A0ABD2PX47</accession>
<protein>
    <recommendedName>
        <fullName evidence="3">Conserved oligomeric Golgi complex subunit 3</fullName>
    </recommendedName>
    <alternativeName>
        <fullName evidence="8">Component of oligomeric Golgi complex 3</fullName>
    </alternativeName>
</protein>
<comment type="subcellular location">
    <subcellularLocation>
        <location evidence="1">Golgi apparatus membrane</location>
        <topology evidence="1">Peripheral membrane protein</topology>
    </subcellularLocation>
</comment>
<dbReference type="Proteomes" id="UP001626550">
    <property type="component" value="Unassembled WGS sequence"/>
</dbReference>
<dbReference type="AlphaFoldDB" id="A0ABD2PX47"/>
<keyword evidence="6" id="KW-0333">Golgi apparatus</keyword>
<dbReference type="InterPro" id="IPR048320">
    <property type="entry name" value="COG3_N"/>
</dbReference>
<keyword evidence="7" id="KW-0472">Membrane</keyword>
<dbReference type="GO" id="GO:0000139">
    <property type="term" value="C:Golgi membrane"/>
    <property type="evidence" value="ECO:0007669"/>
    <property type="project" value="UniProtKB-SubCell"/>
</dbReference>